<dbReference type="SMART" id="SM00389">
    <property type="entry name" value="HOX"/>
    <property type="match status" value="1"/>
</dbReference>
<evidence type="ECO:0000256" key="3">
    <source>
        <dbReference type="ARBA" id="ARBA00022473"/>
    </source>
</evidence>
<evidence type="ECO:0000256" key="2">
    <source>
        <dbReference type="ARBA" id="ARBA00021327"/>
    </source>
</evidence>
<name>A0AAW1C244_CROAD</name>
<dbReference type="PANTHER" id="PTHR21408">
    <property type="entry name" value="HOMEODOMAIN-ONLY PROTEIN"/>
    <property type="match status" value="1"/>
</dbReference>
<comment type="subcellular location">
    <subcellularLocation>
        <location evidence="1 9 10">Nucleus</location>
    </subcellularLocation>
</comment>
<dbReference type="GO" id="GO:0006357">
    <property type="term" value="P:regulation of transcription by RNA polymerase II"/>
    <property type="evidence" value="ECO:0007669"/>
    <property type="project" value="TreeGrafter"/>
</dbReference>
<keyword evidence="4" id="KW-0678">Repressor</keyword>
<reference evidence="12 13" key="1">
    <citation type="journal article" date="2024" name="Proc. Natl. Acad. Sci. U.S.A.">
        <title>The genetic regulatory architecture and epigenomic basis for age-related changes in rattlesnake venom.</title>
        <authorList>
            <person name="Hogan M.P."/>
            <person name="Holding M.L."/>
            <person name="Nystrom G.S."/>
            <person name="Colston T.J."/>
            <person name="Bartlett D.A."/>
            <person name="Mason A.J."/>
            <person name="Ellsworth S.A."/>
            <person name="Rautsaw R.M."/>
            <person name="Lawrence K.C."/>
            <person name="Strickland J.L."/>
            <person name="He B."/>
            <person name="Fraser P."/>
            <person name="Margres M.J."/>
            <person name="Gilbert D.M."/>
            <person name="Gibbs H.L."/>
            <person name="Parkinson C.L."/>
            <person name="Rokyta D.R."/>
        </authorList>
    </citation>
    <scope>NUCLEOTIDE SEQUENCE [LARGE SCALE GENOMIC DNA]</scope>
    <source>
        <strain evidence="12">DRR0105</strain>
    </source>
</reference>
<dbReference type="GO" id="GO:0030154">
    <property type="term" value="P:cell differentiation"/>
    <property type="evidence" value="ECO:0007669"/>
    <property type="project" value="InterPro"/>
</dbReference>
<keyword evidence="8 9" id="KW-0539">Nucleus</keyword>
<dbReference type="InterPro" id="IPR001356">
    <property type="entry name" value="HD"/>
</dbReference>
<accession>A0AAW1C244</accession>
<evidence type="ECO:0000256" key="10">
    <source>
        <dbReference type="RuleBase" id="RU000682"/>
    </source>
</evidence>
<evidence type="ECO:0000313" key="13">
    <source>
        <dbReference type="Proteomes" id="UP001474421"/>
    </source>
</evidence>
<keyword evidence="3" id="KW-0217">Developmental protein</keyword>
<dbReference type="SUPFAM" id="SSF46689">
    <property type="entry name" value="Homeodomain-like"/>
    <property type="match status" value="1"/>
</dbReference>
<evidence type="ECO:0000256" key="6">
    <source>
        <dbReference type="ARBA" id="ARBA00023155"/>
    </source>
</evidence>
<dbReference type="Gene3D" id="1.10.10.60">
    <property type="entry name" value="Homeodomain-like"/>
    <property type="match status" value="1"/>
</dbReference>
<evidence type="ECO:0000259" key="11">
    <source>
        <dbReference type="PROSITE" id="PS50071"/>
    </source>
</evidence>
<evidence type="ECO:0000256" key="7">
    <source>
        <dbReference type="ARBA" id="ARBA00023163"/>
    </source>
</evidence>
<dbReference type="GO" id="GO:0003677">
    <property type="term" value="F:DNA binding"/>
    <property type="evidence" value="ECO:0007669"/>
    <property type="project" value="UniProtKB-UniRule"/>
</dbReference>
<sequence length="102" mass="11843">MPGTFIEDLDFPEKISREPALCLRPNVYKVKMSMEKVIREDQVEILEYNFTRISKNPDRATLDLIAAEAGLSVEEVLVWFKKRLGEWRKSEGLPSESRSVRD</sequence>
<keyword evidence="9 10" id="KW-0238">DNA-binding</keyword>
<evidence type="ECO:0000256" key="9">
    <source>
        <dbReference type="PROSITE-ProRule" id="PRU00108"/>
    </source>
</evidence>
<comment type="caution">
    <text evidence="12">The sequence shown here is derived from an EMBL/GenBank/DDBJ whole genome shotgun (WGS) entry which is preliminary data.</text>
</comment>
<protein>
    <recommendedName>
        <fullName evidence="2">Homeodomain-only protein</fullName>
    </recommendedName>
</protein>
<evidence type="ECO:0000256" key="4">
    <source>
        <dbReference type="ARBA" id="ARBA00022491"/>
    </source>
</evidence>
<dbReference type="PANTHER" id="PTHR21408:SF1">
    <property type="entry name" value="HOMEODOMAIN-ONLY PROTEIN"/>
    <property type="match status" value="1"/>
</dbReference>
<evidence type="ECO:0000256" key="8">
    <source>
        <dbReference type="ARBA" id="ARBA00023242"/>
    </source>
</evidence>
<keyword evidence="6 9" id="KW-0371">Homeobox</keyword>
<keyword evidence="5" id="KW-0805">Transcription regulation</keyword>
<evidence type="ECO:0000313" key="12">
    <source>
        <dbReference type="EMBL" id="KAK9407942.1"/>
    </source>
</evidence>
<feature type="DNA-binding region" description="Homeobox" evidence="9">
    <location>
        <begin position="31"/>
        <end position="91"/>
    </location>
</feature>
<dbReference type="GO" id="GO:0005634">
    <property type="term" value="C:nucleus"/>
    <property type="evidence" value="ECO:0007669"/>
    <property type="project" value="UniProtKB-SubCell"/>
</dbReference>
<dbReference type="InterPro" id="IPR009057">
    <property type="entry name" value="Homeodomain-like_sf"/>
</dbReference>
<gene>
    <name evidence="12" type="ORF">NXF25_006716</name>
</gene>
<dbReference type="PROSITE" id="PS50071">
    <property type="entry name" value="HOMEOBOX_2"/>
    <property type="match status" value="1"/>
</dbReference>
<dbReference type="Pfam" id="PF00046">
    <property type="entry name" value="Homeodomain"/>
    <property type="match status" value="1"/>
</dbReference>
<proteinExistence type="predicted"/>
<dbReference type="AlphaFoldDB" id="A0AAW1C244"/>
<evidence type="ECO:0000256" key="5">
    <source>
        <dbReference type="ARBA" id="ARBA00023015"/>
    </source>
</evidence>
<keyword evidence="7" id="KW-0804">Transcription</keyword>
<organism evidence="12 13">
    <name type="scientific">Crotalus adamanteus</name>
    <name type="common">Eastern diamondback rattlesnake</name>
    <dbReference type="NCBI Taxonomy" id="8729"/>
    <lineage>
        <taxon>Eukaryota</taxon>
        <taxon>Metazoa</taxon>
        <taxon>Chordata</taxon>
        <taxon>Craniata</taxon>
        <taxon>Vertebrata</taxon>
        <taxon>Euteleostomi</taxon>
        <taxon>Lepidosauria</taxon>
        <taxon>Squamata</taxon>
        <taxon>Bifurcata</taxon>
        <taxon>Unidentata</taxon>
        <taxon>Episquamata</taxon>
        <taxon>Toxicofera</taxon>
        <taxon>Serpentes</taxon>
        <taxon>Colubroidea</taxon>
        <taxon>Viperidae</taxon>
        <taxon>Crotalinae</taxon>
        <taxon>Crotalus</taxon>
    </lineage>
</organism>
<feature type="domain" description="Homeobox" evidence="11">
    <location>
        <begin position="29"/>
        <end position="90"/>
    </location>
</feature>
<evidence type="ECO:0000256" key="1">
    <source>
        <dbReference type="ARBA" id="ARBA00004123"/>
    </source>
</evidence>
<dbReference type="InterPro" id="IPR039162">
    <property type="entry name" value="HOPX"/>
</dbReference>
<dbReference type="EMBL" id="JAOTOJ010000002">
    <property type="protein sequence ID" value="KAK9407942.1"/>
    <property type="molecule type" value="Genomic_DNA"/>
</dbReference>
<dbReference type="CDD" id="cd00086">
    <property type="entry name" value="homeodomain"/>
    <property type="match status" value="1"/>
</dbReference>
<dbReference type="Proteomes" id="UP001474421">
    <property type="component" value="Unassembled WGS sequence"/>
</dbReference>
<keyword evidence="13" id="KW-1185">Reference proteome</keyword>